<dbReference type="EMBL" id="JADGMS010000005">
    <property type="protein sequence ID" value="KAF9682137.1"/>
    <property type="molecule type" value="Genomic_DNA"/>
</dbReference>
<feature type="repeat" description="ANK" evidence="3">
    <location>
        <begin position="330"/>
        <end position="362"/>
    </location>
</feature>
<dbReference type="PROSITE" id="PS50297">
    <property type="entry name" value="ANK_REP_REGION"/>
    <property type="match status" value="2"/>
</dbReference>
<evidence type="ECO:0000256" key="2">
    <source>
        <dbReference type="ARBA" id="ARBA00023043"/>
    </source>
</evidence>
<dbReference type="FunFam" id="1.25.40.20:FF:000485">
    <property type="entry name" value="Ankyrin repeat domain-containing protein, chloroplastic"/>
    <property type="match status" value="1"/>
</dbReference>
<dbReference type="SUPFAM" id="SSF48403">
    <property type="entry name" value="Ankyrin repeat"/>
    <property type="match status" value="1"/>
</dbReference>
<comment type="caution">
    <text evidence="4">The sequence shown here is derived from an EMBL/GenBank/DDBJ whole genome shotgun (WGS) entry which is preliminary data.</text>
</comment>
<keyword evidence="2 3" id="KW-0040">ANK repeat</keyword>
<dbReference type="Pfam" id="PF12796">
    <property type="entry name" value="Ank_2"/>
    <property type="match status" value="2"/>
</dbReference>
<evidence type="ECO:0000313" key="4">
    <source>
        <dbReference type="EMBL" id="KAF9682137.1"/>
    </source>
</evidence>
<evidence type="ECO:0000256" key="1">
    <source>
        <dbReference type="ARBA" id="ARBA00022737"/>
    </source>
</evidence>
<gene>
    <name evidence="4" type="ORF">SADUNF_Sadunf05G0076900</name>
</gene>
<feature type="repeat" description="ANK" evidence="3">
    <location>
        <begin position="363"/>
        <end position="395"/>
    </location>
</feature>
<name>A0A835K7K9_9ROSI</name>
<dbReference type="SMART" id="SM00248">
    <property type="entry name" value="ANK"/>
    <property type="match status" value="5"/>
</dbReference>
<accession>A0A835K7K9</accession>
<dbReference type="OrthoDB" id="1577640at2759"/>
<dbReference type="PANTHER" id="PTHR24203">
    <property type="entry name" value="ANKYRIN REPEAT FAMILY PROTEIN"/>
    <property type="match status" value="1"/>
</dbReference>
<evidence type="ECO:0008006" key="6">
    <source>
        <dbReference type="Google" id="ProtNLM"/>
    </source>
</evidence>
<evidence type="ECO:0000313" key="5">
    <source>
        <dbReference type="Proteomes" id="UP000657918"/>
    </source>
</evidence>
<dbReference type="InterPro" id="IPR036770">
    <property type="entry name" value="Ankyrin_rpt-contain_sf"/>
</dbReference>
<evidence type="ECO:0000256" key="3">
    <source>
        <dbReference type="PROSITE-ProRule" id="PRU00023"/>
    </source>
</evidence>
<keyword evidence="5" id="KW-1185">Reference proteome</keyword>
<protein>
    <recommendedName>
        <fullName evidence="6">Ankyrin repeat domain-containing protein, chloroplastic</fullName>
    </recommendedName>
</protein>
<dbReference type="Proteomes" id="UP000657918">
    <property type="component" value="Unassembled WGS sequence"/>
</dbReference>
<dbReference type="InterPro" id="IPR002110">
    <property type="entry name" value="Ankyrin_rpt"/>
</dbReference>
<dbReference type="AlphaFoldDB" id="A0A835K7K9"/>
<dbReference type="FunFam" id="1.25.40.20:FF:000461">
    <property type="entry name" value="Ankyrin repeat domain-containing protein, chloroplastic"/>
    <property type="match status" value="1"/>
</dbReference>
<reference evidence="4 5" key="1">
    <citation type="submission" date="2020-10" db="EMBL/GenBank/DDBJ databases">
        <title>Plant Genome Project.</title>
        <authorList>
            <person name="Zhang R.-G."/>
        </authorList>
    </citation>
    <scope>NUCLEOTIDE SEQUENCE [LARGE SCALE GENOMIC DNA]</scope>
    <source>
        <strain evidence="4">FAFU-HL-1</strain>
        <tissue evidence="4">Leaf</tissue>
    </source>
</reference>
<dbReference type="PANTHER" id="PTHR24203:SF86">
    <property type="entry name" value="PROTEASOME 26S SUBUNIT, NON-ATPASE 10"/>
    <property type="match status" value="1"/>
</dbReference>
<keyword evidence="1" id="KW-0677">Repeat</keyword>
<dbReference type="PROSITE" id="PS50088">
    <property type="entry name" value="ANK_REPEAT"/>
    <property type="match status" value="4"/>
</dbReference>
<proteinExistence type="predicted"/>
<sequence length="442" mass="50380">MSFPALLNPPQTPKLHAPLSLPPPLKFSSFNILKFPKKIHSFSPLQSQFAIQNDNLEDLDHVIGDCLVFEEGIFEDPYLETNSNAIEDPKLKTFQKKKKKVVPTIEVDNLVPENWRDAQAEINIGKKERRKIAQEMEYNKKFERKKEGLVPIRSVNLEDYQAFREAKMAQLKPLVLGNPESFKEEEKMKEEEVGVKEIVSERVKGKHPRWAVYGRGLDDVREFLNSEEYVPGELKSEGKRKLFTKEEKVLLNKRVPDLAVATSSKWLPLHTLAASGEFHLMDALLKHNVDINAVDVNGWTALHRAISCKKQAITSYLLRDSADPFVRDAEGATLMHYAVQTASAPAIKLLLLYNVDINLQDNDGWTPLHLAVQTQRTDIVRLLLIKRADRMLKNKDGLTPLDLCLYSGRDTRTYELIKLLKQFTKKPSSAQNPYNASASHLH</sequence>
<organism evidence="4 5">
    <name type="scientific">Salix dunnii</name>
    <dbReference type="NCBI Taxonomy" id="1413687"/>
    <lineage>
        <taxon>Eukaryota</taxon>
        <taxon>Viridiplantae</taxon>
        <taxon>Streptophyta</taxon>
        <taxon>Embryophyta</taxon>
        <taxon>Tracheophyta</taxon>
        <taxon>Spermatophyta</taxon>
        <taxon>Magnoliopsida</taxon>
        <taxon>eudicotyledons</taxon>
        <taxon>Gunneridae</taxon>
        <taxon>Pentapetalae</taxon>
        <taxon>rosids</taxon>
        <taxon>fabids</taxon>
        <taxon>Malpighiales</taxon>
        <taxon>Salicaceae</taxon>
        <taxon>Saliceae</taxon>
        <taxon>Salix</taxon>
    </lineage>
</organism>
<feature type="repeat" description="ANK" evidence="3">
    <location>
        <begin position="297"/>
        <end position="329"/>
    </location>
</feature>
<feature type="repeat" description="ANK" evidence="3">
    <location>
        <begin position="264"/>
        <end position="296"/>
    </location>
</feature>
<dbReference type="Gene3D" id="1.25.40.20">
    <property type="entry name" value="Ankyrin repeat-containing domain"/>
    <property type="match status" value="2"/>
</dbReference>